<evidence type="ECO:0000256" key="4">
    <source>
        <dbReference type="ARBA" id="ARBA00023235"/>
    </source>
</evidence>
<evidence type="ECO:0000256" key="5">
    <source>
        <dbReference type="PROSITE-ProRule" id="PRU00277"/>
    </source>
</evidence>
<dbReference type="EC" id="5.2.1.8" evidence="6"/>
<evidence type="ECO:0000256" key="6">
    <source>
        <dbReference type="RuleBase" id="RU003915"/>
    </source>
</evidence>
<comment type="caution">
    <text evidence="8">The sequence shown here is derived from an EMBL/GenBank/DDBJ whole genome shotgun (WGS) entry which is preliminary data.</text>
</comment>
<dbReference type="Proteomes" id="UP000469292">
    <property type="component" value="Unassembled WGS sequence"/>
</dbReference>
<dbReference type="PANTHER" id="PTHR43811">
    <property type="entry name" value="FKBP-TYPE PEPTIDYL-PROLYL CIS-TRANS ISOMERASE FKPA"/>
    <property type="match status" value="1"/>
</dbReference>
<reference evidence="8 9" key="1">
    <citation type="submission" date="2019-09" db="EMBL/GenBank/DDBJ databases">
        <title>Phylogenetic characterization of a novel taxon of the genus Bifidobacterium: Bifidobacterium choloepi sp. nov.</title>
        <authorList>
            <person name="Modesto M."/>
            <person name="Satti M."/>
        </authorList>
    </citation>
    <scope>NUCLEOTIDE SEQUENCE [LARGE SCALE GENOMIC DNA]</scope>
    <source>
        <strain evidence="8 9">BRDM6</strain>
    </source>
</reference>
<keyword evidence="3 5" id="KW-0697">Rotamase</keyword>
<evidence type="ECO:0000256" key="2">
    <source>
        <dbReference type="ARBA" id="ARBA00006577"/>
    </source>
</evidence>
<dbReference type="EMBL" id="VYSG01000001">
    <property type="protein sequence ID" value="NEG69322.1"/>
    <property type="molecule type" value="Genomic_DNA"/>
</dbReference>
<feature type="domain" description="PPIase FKBP-type" evidence="7">
    <location>
        <begin position="45"/>
        <end position="135"/>
    </location>
</feature>
<evidence type="ECO:0000256" key="3">
    <source>
        <dbReference type="ARBA" id="ARBA00023110"/>
    </source>
</evidence>
<gene>
    <name evidence="8" type="ORF">F6S87_01510</name>
</gene>
<protein>
    <recommendedName>
        <fullName evidence="6">Peptidyl-prolyl cis-trans isomerase</fullName>
        <ecNumber evidence="6">5.2.1.8</ecNumber>
    </recommendedName>
</protein>
<dbReference type="InterPro" id="IPR046357">
    <property type="entry name" value="PPIase_dom_sf"/>
</dbReference>
<keyword evidence="9" id="KW-1185">Reference proteome</keyword>
<evidence type="ECO:0000313" key="8">
    <source>
        <dbReference type="EMBL" id="NEG69322.1"/>
    </source>
</evidence>
<evidence type="ECO:0000313" key="9">
    <source>
        <dbReference type="Proteomes" id="UP000469292"/>
    </source>
</evidence>
<dbReference type="PROSITE" id="PS50059">
    <property type="entry name" value="FKBP_PPIASE"/>
    <property type="match status" value="1"/>
</dbReference>
<dbReference type="SUPFAM" id="SSF54534">
    <property type="entry name" value="FKBP-like"/>
    <property type="match status" value="1"/>
</dbReference>
<comment type="similarity">
    <text evidence="2 6">Belongs to the FKBP-type PPIase family.</text>
</comment>
<dbReference type="RefSeq" id="WP_163226907.1">
    <property type="nucleotide sequence ID" value="NZ_VYSG01000001.1"/>
</dbReference>
<comment type="catalytic activity">
    <reaction evidence="1 5 6">
        <text>[protein]-peptidylproline (omega=180) = [protein]-peptidylproline (omega=0)</text>
        <dbReference type="Rhea" id="RHEA:16237"/>
        <dbReference type="Rhea" id="RHEA-COMP:10747"/>
        <dbReference type="Rhea" id="RHEA-COMP:10748"/>
        <dbReference type="ChEBI" id="CHEBI:83833"/>
        <dbReference type="ChEBI" id="CHEBI:83834"/>
        <dbReference type="EC" id="5.2.1.8"/>
    </reaction>
</comment>
<organism evidence="8 9">
    <name type="scientific">Bifidobacterium choloepi</name>
    <dbReference type="NCBI Taxonomy" id="2614131"/>
    <lineage>
        <taxon>Bacteria</taxon>
        <taxon>Bacillati</taxon>
        <taxon>Actinomycetota</taxon>
        <taxon>Actinomycetes</taxon>
        <taxon>Bifidobacteriales</taxon>
        <taxon>Bifidobacteriaceae</taxon>
        <taxon>Bifidobacterium</taxon>
    </lineage>
</organism>
<evidence type="ECO:0000256" key="1">
    <source>
        <dbReference type="ARBA" id="ARBA00000971"/>
    </source>
</evidence>
<dbReference type="PANTHER" id="PTHR43811:SF19">
    <property type="entry name" value="39 KDA FK506-BINDING NUCLEAR PROTEIN"/>
    <property type="match status" value="1"/>
</dbReference>
<name>A0A6I5NKE5_9BIFI</name>
<sequence>MSQGMPVVQPEFGAAPVIEFPEAEAPKGLKVVELVEGDGPMVRRGDTVTVNYEGVVWGKTEPFDSSFARHQPASFQIGVGQVIRGWDQTVPGHNVGSRLLVSIPPQYGYGSHGAPQAGIGGDDTIVFVIDIVSTR</sequence>
<evidence type="ECO:0000259" key="7">
    <source>
        <dbReference type="PROSITE" id="PS50059"/>
    </source>
</evidence>
<proteinExistence type="inferred from homology"/>
<dbReference type="GO" id="GO:0003755">
    <property type="term" value="F:peptidyl-prolyl cis-trans isomerase activity"/>
    <property type="evidence" value="ECO:0007669"/>
    <property type="project" value="UniProtKB-UniRule"/>
</dbReference>
<dbReference type="Gene3D" id="3.10.50.40">
    <property type="match status" value="1"/>
</dbReference>
<dbReference type="Pfam" id="PF00254">
    <property type="entry name" value="FKBP_C"/>
    <property type="match status" value="1"/>
</dbReference>
<dbReference type="InterPro" id="IPR001179">
    <property type="entry name" value="PPIase_FKBP_dom"/>
</dbReference>
<dbReference type="AlphaFoldDB" id="A0A6I5NKE5"/>
<keyword evidence="4 5" id="KW-0413">Isomerase</keyword>
<accession>A0A6I5NKE5</accession>